<gene>
    <name evidence="2" type="ORF">H9873_01575</name>
</gene>
<feature type="transmembrane region" description="Helical" evidence="1">
    <location>
        <begin position="74"/>
        <end position="94"/>
    </location>
</feature>
<dbReference type="EMBL" id="DXGF01000029">
    <property type="protein sequence ID" value="HIW83002.1"/>
    <property type="molecule type" value="Genomic_DNA"/>
</dbReference>
<feature type="transmembrane region" description="Helical" evidence="1">
    <location>
        <begin position="12"/>
        <end position="34"/>
    </location>
</feature>
<keyword evidence="1" id="KW-1133">Transmembrane helix</keyword>
<dbReference type="Proteomes" id="UP000824263">
    <property type="component" value="Unassembled WGS sequence"/>
</dbReference>
<feature type="transmembrane region" description="Helical" evidence="1">
    <location>
        <begin position="100"/>
        <end position="118"/>
    </location>
</feature>
<dbReference type="AlphaFoldDB" id="A0A9D1RAC5"/>
<evidence type="ECO:0000313" key="2">
    <source>
        <dbReference type="EMBL" id="HIW83002.1"/>
    </source>
</evidence>
<accession>A0A9D1RAC5</accession>
<comment type="caution">
    <text evidence="2">The sequence shown here is derived from an EMBL/GenBank/DDBJ whole genome shotgun (WGS) entry which is preliminary data.</text>
</comment>
<reference evidence="2" key="2">
    <citation type="submission" date="2021-04" db="EMBL/GenBank/DDBJ databases">
        <authorList>
            <person name="Gilroy R."/>
        </authorList>
    </citation>
    <scope>NUCLEOTIDE SEQUENCE</scope>
    <source>
        <strain evidence="2">ChiSxjej1B13-11762</strain>
    </source>
</reference>
<feature type="transmembrane region" description="Helical" evidence="1">
    <location>
        <begin position="46"/>
        <end position="67"/>
    </location>
</feature>
<keyword evidence="1" id="KW-0472">Membrane</keyword>
<protein>
    <submittedName>
        <fullName evidence="2">Uncharacterized protein</fullName>
    </submittedName>
</protein>
<organism evidence="2 3">
    <name type="scientific">Candidatus Dorea gallistercoris</name>
    <dbReference type="NCBI Taxonomy" id="2838542"/>
    <lineage>
        <taxon>Bacteria</taxon>
        <taxon>Bacillati</taxon>
        <taxon>Bacillota</taxon>
        <taxon>Clostridia</taxon>
        <taxon>Lachnospirales</taxon>
        <taxon>Lachnospiraceae</taxon>
        <taxon>Dorea</taxon>
    </lineage>
</organism>
<keyword evidence="1" id="KW-0812">Transmembrane</keyword>
<evidence type="ECO:0000256" key="1">
    <source>
        <dbReference type="SAM" id="Phobius"/>
    </source>
</evidence>
<name>A0A9D1RAC5_9FIRM</name>
<proteinExistence type="predicted"/>
<sequence>MKKNTGVLKGFGFVMIIFGVIYAILGTLALAGVLGGILPGHESQEVLVLFLAYATALLALICGFSCLRGNMQTARIFGGIIAVIGLVSLIYLQITQDTFNLFDCIAVVLGVSIFYQAGKAE</sequence>
<evidence type="ECO:0000313" key="3">
    <source>
        <dbReference type="Proteomes" id="UP000824263"/>
    </source>
</evidence>
<reference evidence="2" key="1">
    <citation type="journal article" date="2021" name="PeerJ">
        <title>Extensive microbial diversity within the chicken gut microbiome revealed by metagenomics and culture.</title>
        <authorList>
            <person name="Gilroy R."/>
            <person name="Ravi A."/>
            <person name="Getino M."/>
            <person name="Pursley I."/>
            <person name="Horton D.L."/>
            <person name="Alikhan N.F."/>
            <person name="Baker D."/>
            <person name="Gharbi K."/>
            <person name="Hall N."/>
            <person name="Watson M."/>
            <person name="Adriaenssens E.M."/>
            <person name="Foster-Nyarko E."/>
            <person name="Jarju S."/>
            <person name="Secka A."/>
            <person name="Antonio M."/>
            <person name="Oren A."/>
            <person name="Chaudhuri R.R."/>
            <person name="La Ragione R."/>
            <person name="Hildebrand F."/>
            <person name="Pallen M.J."/>
        </authorList>
    </citation>
    <scope>NUCLEOTIDE SEQUENCE</scope>
    <source>
        <strain evidence="2">ChiSxjej1B13-11762</strain>
    </source>
</reference>